<evidence type="ECO:0000313" key="2">
    <source>
        <dbReference type="EMBL" id="TYK08806.1"/>
    </source>
</evidence>
<dbReference type="EMBL" id="SSTE01005189">
    <property type="protein sequence ID" value="KAA0060830.1"/>
    <property type="molecule type" value="Genomic_DNA"/>
</dbReference>
<accession>A0A5A7V0I0</accession>
<dbReference type="EMBL" id="SSTD01012249">
    <property type="protein sequence ID" value="TYK08806.1"/>
    <property type="molecule type" value="Genomic_DNA"/>
</dbReference>
<dbReference type="Proteomes" id="UP000321393">
    <property type="component" value="Unassembled WGS sequence"/>
</dbReference>
<protein>
    <submittedName>
        <fullName evidence="1">Retrotransposon gag protein</fullName>
    </submittedName>
</protein>
<proteinExistence type="predicted"/>
<comment type="caution">
    <text evidence="1">The sequence shown here is derived from an EMBL/GenBank/DDBJ whole genome shotgun (WGS) entry which is preliminary data.</text>
</comment>
<evidence type="ECO:0000313" key="3">
    <source>
        <dbReference type="Proteomes" id="UP000321393"/>
    </source>
</evidence>
<dbReference type="OrthoDB" id="1729438at2759"/>
<dbReference type="PANTHER" id="PTHR33437:SF2">
    <property type="entry name" value="OS06G0361200 PROTEIN"/>
    <property type="match status" value="1"/>
</dbReference>
<sequence length="245" mass="28819">MSLGQFVRSLKGNAFERYTDLESKVTDSWEQLEKGILKCFYSTRHNISMMKLTNTKQLKGELVIDCINQCRTLSFDCKDRLIELRGTKDFPISEVRKDKKEMKGAEKIVKSTVKKSMIRPKQAGKVDNPNYCKYHRVISHPVEKCFVLKELILRLAREKKIELDLEEVTQTNYATVTIMLEGLPSRLIFEQRERLVQFETFEPIVVQFYHEVTPEDSQEKERLIEEDDEEWIAMARQKKRKSTST</sequence>
<organism evidence="1 3">
    <name type="scientific">Cucumis melo var. makuwa</name>
    <name type="common">Oriental melon</name>
    <dbReference type="NCBI Taxonomy" id="1194695"/>
    <lineage>
        <taxon>Eukaryota</taxon>
        <taxon>Viridiplantae</taxon>
        <taxon>Streptophyta</taxon>
        <taxon>Embryophyta</taxon>
        <taxon>Tracheophyta</taxon>
        <taxon>Spermatophyta</taxon>
        <taxon>Magnoliopsida</taxon>
        <taxon>eudicotyledons</taxon>
        <taxon>Gunneridae</taxon>
        <taxon>Pentapetalae</taxon>
        <taxon>rosids</taxon>
        <taxon>fabids</taxon>
        <taxon>Cucurbitales</taxon>
        <taxon>Cucurbitaceae</taxon>
        <taxon>Benincaseae</taxon>
        <taxon>Cucumis</taxon>
    </lineage>
</organism>
<dbReference type="AlphaFoldDB" id="A0A5A7V0I0"/>
<gene>
    <name evidence="2" type="ORF">E5676_scaffold796G00110</name>
    <name evidence="1" type="ORF">E6C27_scaffold137G00560</name>
</gene>
<evidence type="ECO:0000313" key="4">
    <source>
        <dbReference type="Proteomes" id="UP000321947"/>
    </source>
</evidence>
<dbReference type="Proteomes" id="UP000321947">
    <property type="component" value="Unassembled WGS sequence"/>
</dbReference>
<dbReference type="PANTHER" id="PTHR33437">
    <property type="entry name" value="OS06G0361200 PROTEIN"/>
    <property type="match status" value="1"/>
</dbReference>
<evidence type="ECO:0000313" key="1">
    <source>
        <dbReference type="EMBL" id="KAA0060830.1"/>
    </source>
</evidence>
<reference evidence="3 4" key="1">
    <citation type="submission" date="2019-08" db="EMBL/GenBank/DDBJ databases">
        <title>Draft genome sequences of two oriental melons (Cucumis melo L. var makuwa).</title>
        <authorList>
            <person name="Kwon S.-Y."/>
        </authorList>
    </citation>
    <scope>NUCLEOTIDE SEQUENCE [LARGE SCALE GENOMIC DNA]</scope>
    <source>
        <strain evidence="4">cv. Chang Bougi</strain>
        <strain evidence="3">cv. SW 3</strain>
        <tissue evidence="1">Leaf</tissue>
    </source>
</reference>
<name>A0A5A7V0I0_CUCMM</name>